<feature type="transmembrane region" description="Helical" evidence="7">
    <location>
        <begin position="28"/>
        <end position="50"/>
    </location>
</feature>
<reference evidence="8 9" key="1">
    <citation type="submission" date="2024-03" db="EMBL/GenBank/DDBJ databases">
        <title>Bacilli Hybrid Assemblies.</title>
        <authorList>
            <person name="Kovac J."/>
        </authorList>
    </citation>
    <scope>NUCLEOTIDE SEQUENCE [LARGE SCALE GENOMIC DNA]</scope>
    <source>
        <strain evidence="8 9">FSL R7-0666</strain>
    </source>
</reference>
<comment type="similarity">
    <text evidence="2">Belongs to the CPA3 antiporters (TC 2.A.63) subunit C family.</text>
</comment>
<evidence type="ECO:0000256" key="1">
    <source>
        <dbReference type="ARBA" id="ARBA00004651"/>
    </source>
</evidence>
<dbReference type="Pfam" id="PF00420">
    <property type="entry name" value="Oxidored_q2"/>
    <property type="match status" value="1"/>
</dbReference>
<comment type="caution">
    <text evidence="8">The sequence shown here is derived from an EMBL/GenBank/DDBJ whole genome shotgun (WGS) entry which is preliminary data.</text>
</comment>
<evidence type="ECO:0000256" key="3">
    <source>
        <dbReference type="ARBA" id="ARBA00022475"/>
    </source>
</evidence>
<feature type="transmembrane region" description="Helical" evidence="7">
    <location>
        <begin position="70"/>
        <end position="92"/>
    </location>
</feature>
<dbReference type="InterPro" id="IPR039428">
    <property type="entry name" value="NUOK/Mnh_C1-like"/>
</dbReference>
<name>A0ABU9VGM0_9BACI</name>
<protein>
    <submittedName>
        <fullName evidence="8">Na(+)/H(+) antiporter subunit C</fullName>
    </submittedName>
</protein>
<keyword evidence="3" id="KW-1003">Cell membrane</keyword>
<dbReference type="PANTHER" id="PTHR34583:SF2">
    <property type="entry name" value="ANTIPORTER SUBUNIT MNHC2-RELATED"/>
    <property type="match status" value="1"/>
</dbReference>
<feature type="transmembrane region" description="Helical" evidence="7">
    <location>
        <begin position="6"/>
        <end position="21"/>
    </location>
</feature>
<evidence type="ECO:0000256" key="6">
    <source>
        <dbReference type="ARBA" id="ARBA00023136"/>
    </source>
</evidence>
<accession>A0ABU9VGM0</accession>
<keyword evidence="6 7" id="KW-0472">Membrane</keyword>
<evidence type="ECO:0000256" key="5">
    <source>
        <dbReference type="ARBA" id="ARBA00022989"/>
    </source>
</evidence>
<evidence type="ECO:0000313" key="8">
    <source>
        <dbReference type="EMBL" id="MEN0643057.1"/>
    </source>
</evidence>
<proteinExistence type="inferred from homology"/>
<evidence type="ECO:0000256" key="4">
    <source>
        <dbReference type="ARBA" id="ARBA00022692"/>
    </source>
</evidence>
<dbReference type="NCBIfam" id="NF009303">
    <property type="entry name" value="PRK12660.1"/>
    <property type="match status" value="1"/>
</dbReference>
<organism evidence="8 9">
    <name type="scientific">Alkalicoccobacillus gibsonii</name>
    <dbReference type="NCBI Taxonomy" id="79881"/>
    <lineage>
        <taxon>Bacteria</taxon>
        <taxon>Bacillati</taxon>
        <taxon>Bacillota</taxon>
        <taxon>Bacilli</taxon>
        <taxon>Bacillales</taxon>
        <taxon>Bacillaceae</taxon>
        <taxon>Alkalicoccobacillus</taxon>
    </lineage>
</organism>
<dbReference type="RefSeq" id="WP_343130062.1">
    <property type="nucleotide sequence ID" value="NZ_JBCITK010000001.1"/>
</dbReference>
<keyword evidence="4 7" id="KW-0812">Transmembrane</keyword>
<evidence type="ECO:0000256" key="7">
    <source>
        <dbReference type="SAM" id="Phobius"/>
    </source>
</evidence>
<sequence>MEILMSIIAGILFMTGTYLLLSKSLLRVVMALVLLSHGSHLLLLTMPGLTRGAAPLLNLGETTFTDPLPQAMILTAIVISFGITAFLLVLAYRTYKVHNTDDLEELRGSADE</sequence>
<keyword evidence="9" id="KW-1185">Reference proteome</keyword>
<dbReference type="Gene3D" id="1.10.287.3510">
    <property type="match status" value="1"/>
</dbReference>
<dbReference type="EMBL" id="JBCITK010000001">
    <property type="protein sequence ID" value="MEN0643057.1"/>
    <property type="molecule type" value="Genomic_DNA"/>
</dbReference>
<dbReference type="InterPro" id="IPR050601">
    <property type="entry name" value="CPA3_antiporter_subunitC"/>
</dbReference>
<dbReference type="PANTHER" id="PTHR34583">
    <property type="entry name" value="ANTIPORTER SUBUNIT MNHC2-RELATED"/>
    <property type="match status" value="1"/>
</dbReference>
<keyword evidence="5 7" id="KW-1133">Transmembrane helix</keyword>
<dbReference type="Proteomes" id="UP001418796">
    <property type="component" value="Unassembled WGS sequence"/>
</dbReference>
<comment type="subcellular location">
    <subcellularLocation>
        <location evidence="1">Cell membrane</location>
        <topology evidence="1">Multi-pass membrane protein</topology>
    </subcellularLocation>
</comment>
<dbReference type="NCBIfam" id="NF006372">
    <property type="entry name" value="PRK08600.1"/>
    <property type="match status" value="1"/>
</dbReference>
<evidence type="ECO:0000313" key="9">
    <source>
        <dbReference type="Proteomes" id="UP001418796"/>
    </source>
</evidence>
<gene>
    <name evidence="8" type="ORF">MKY91_07850</name>
</gene>
<evidence type="ECO:0000256" key="2">
    <source>
        <dbReference type="ARBA" id="ARBA00010388"/>
    </source>
</evidence>